<dbReference type="InterPro" id="IPR014755">
    <property type="entry name" value="Cu-Rt/internalin_Ig-like"/>
</dbReference>
<dbReference type="SUPFAM" id="SSF49452">
    <property type="entry name" value="Starch-binding domain-like"/>
    <property type="match status" value="1"/>
</dbReference>
<keyword evidence="2" id="KW-0175">Coiled coil</keyword>
<evidence type="ECO:0000259" key="3">
    <source>
        <dbReference type="Pfam" id="PF13205"/>
    </source>
</evidence>
<feature type="domain" description="SbsA Ig-like" evidence="3">
    <location>
        <begin position="44"/>
        <end position="143"/>
    </location>
</feature>
<dbReference type="AlphaFoldDB" id="A0A1I0NCW0"/>
<organism evidence="4 5">
    <name type="scientific">Prevotella aff. ruminicola Tc2-24</name>
    <dbReference type="NCBI Taxonomy" id="81582"/>
    <lineage>
        <taxon>Bacteria</taxon>
        <taxon>Pseudomonadati</taxon>
        <taxon>Bacteroidota</taxon>
        <taxon>Bacteroidia</taxon>
        <taxon>Bacteroidales</taxon>
        <taxon>Prevotellaceae</taxon>
        <taxon>Prevotella</taxon>
    </lineage>
</organism>
<sequence length="664" mass="75687">MKGIFRTIVERCKGNKQFLPFCLFAFLLFMGCARMGQPDGGWYDDEPPKVVGSTPADRSVNVSSQKITILFDEFIKLEDATNKVIVSPPQLEMPEIKAAGKKIVVELKDSLKENTTYTIDFSDAISDNNEGNPMGNYTYSFSTGERIDTFEVSGYVLDASDLEPVKGILVGLYDDLADSAFKTKPMIRVSRTDSHGRFVVKGVAPGTYRAYALQDADGDFLFGQKGEMIAYSHQTFEPGSKPDVRIDTVWRDSLHIDQLRQVPYTHFLPDDITLLAFTQIQTDRYLVKTERKDANKISMFFSYGHPDLPVIKGLNFEADSAFVIEANEKQDTIHYWLRDSVLINQDTLRMEVTYMVTDSLGALVSQTDTLDALAKVSYEKRQKEFAKELEKWQKEQERKKRREEPYDSIYPVKHLEPQYNASSSMDPDQRVTVEMPTPLVRYDTAAVHLYSKIDSLWYEARCVFRPVEHSLRQFEILAEWRPGTEYSLEVDSAAFEDIYGQVSEAYKEGLKIKDLDAYSTLTLNISGIADSLPLRVQLLSSSGVKVKEVLATKGSAHFDYVTPNKYYVCAFVDNNGNGLWDTGDYDADIQPEAVYYYSREIECKAKWDVTQSWNISATPLYRQKPLNITKQKGDTKQKQKNRNAERAKKLGITYNKEKNIKLED</sequence>
<dbReference type="GO" id="GO:0030246">
    <property type="term" value="F:carbohydrate binding"/>
    <property type="evidence" value="ECO:0007669"/>
    <property type="project" value="InterPro"/>
</dbReference>
<dbReference type="Gene3D" id="2.60.40.1220">
    <property type="match status" value="1"/>
</dbReference>
<keyword evidence="5" id="KW-1185">Reference proteome</keyword>
<evidence type="ECO:0000313" key="4">
    <source>
        <dbReference type="EMBL" id="SEV98860.1"/>
    </source>
</evidence>
<proteinExistence type="predicted"/>
<keyword evidence="1" id="KW-0732">Signal</keyword>
<dbReference type="Pfam" id="PF13205">
    <property type="entry name" value="Big_5"/>
    <property type="match status" value="1"/>
</dbReference>
<dbReference type="InterPro" id="IPR013784">
    <property type="entry name" value="Carb-bd-like_fold"/>
</dbReference>
<feature type="coiled-coil region" evidence="2">
    <location>
        <begin position="375"/>
        <end position="402"/>
    </location>
</feature>
<gene>
    <name evidence="4" type="ORF">SAMN04487850_1130</name>
</gene>
<evidence type="ECO:0000256" key="2">
    <source>
        <dbReference type="SAM" id="Coils"/>
    </source>
</evidence>
<accession>A0A1I0NCW0</accession>
<protein>
    <submittedName>
        <fullName evidence="4">Ig-like domain-containing protein</fullName>
    </submittedName>
</protein>
<dbReference type="EMBL" id="FOIQ01000002">
    <property type="protein sequence ID" value="SEV98860.1"/>
    <property type="molecule type" value="Genomic_DNA"/>
</dbReference>
<reference evidence="4 5" key="1">
    <citation type="submission" date="2016-10" db="EMBL/GenBank/DDBJ databases">
        <authorList>
            <person name="de Groot N.N."/>
        </authorList>
    </citation>
    <scope>NUCLEOTIDE SEQUENCE [LARGE SCALE GENOMIC DNA]</scope>
    <source>
        <strain evidence="4 5">TC2-24</strain>
    </source>
</reference>
<dbReference type="InterPro" id="IPR032812">
    <property type="entry name" value="SbsA_Ig"/>
</dbReference>
<name>A0A1I0NCW0_9BACT</name>
<evidence type="ECO:0000313" key="5">
    <source>
        <dbReference type="Proteomes" id="UP000199373"/>
    </source>
</evidence>
<dbReference type="Proteomes" id="UP000199373">
    <property type="component" value="Unassembled WGS sequence"/>
</dbReference>
<dbReference type="PROSITE" id="PS51257">
    <property type="entry name" value="PROKAR_LIPOPROTEIN"/>
    <property type="match status" value="1"/>
</dbReference>
<evidence type="ECO:0000256" key="1">
    <source>
        <dbReference type="ARBA" id="ARBA00022729"/>
    </source>
</evidence>